<reference evidence="1 2" key="1">
    <citation type="submission" date="2019-02" db="EMBL/GenBank/DDBJ databases">
        <title>Deep-cultivation of Planctomycetes and their phenomic and genomic characterization uncovers novel biology.</title>
        <authorList>
            <person name="Wiegand S."/>
            <person name="Jogler M."/>
            <person name="Boedeker C."/>
            <person name="Pinto D."/>
            <person name="Vollmers J."/>
            <person name="Rivas-Marin E."/>
            <person name="Kohn T."/>
            <person name="Peeters S.H."/>
            <person name="Heuer A."/>
            <person name="Rast P."/>
            <person name="Oberbeckmann S."/>
            <person name="Bunk B."/>
            <person name="Jeske O."/>
            <person name="Meyerdierks A."/>
            <person name="Storesund J.E."/>
            <person name="Kallscheuer N."/>
            <person name="Luecker S."/>
            <person name="Lage O.M."/>
            <person name="Pohl T."/>
            <person name="Merkel B.J."/>
            <person name="Hornburger P."/>
            <person name="Mueller R.-W."/>
            <person name="Bruemmer F."/>
            <person name="Labrenz M."/>
            <person name="Spormann A.M."/>
            <person name="Op Den Camp H."/>
            <person name="Overmann J."/>
            <person name="Amann R."/>
            <person name="Jetten M.S.M."/>
            <person name="Mascher T."/>
            <person name="Medema M.H."/>
            <person name="Devos D.P."/>
            <person name="Kaster A.-K."/>
            <person name="Ovreas L."/>
            <person name="Rohde M."/>
            <person name="Galperin M.Y."/>
            <person name="Jogler C."/>
        </authorList>
    </citation>
    <scope>NUCLEOTIDE SEQUENCE [LARGE SCALE GENOMIC DNA]</scope>
    <source>
        <strain evidence="1 2">CA85</strain>
    </source>
</reference>
<protein>
    <recommendedName>
        <fullName evidence="3">NPCBM/NEW2 domain protein</fullName>
    </recommendedName>
</protein>
<dbReference type="EMBL" id="SJPK01000004">
    <property type="protein sequence ID" value="TWT67432.1"/>
    <property type="molecule type" value="Genomic_DNA"/>
</dbReference>
<dbReference type="Proteomes" id="UP000318053">
    <property type="component" value="Unassembled WGS sequence"/>
</dbReference>
<accession>A0A5C5Y1F7</accession>
<proteinExistence type="predicted"/>
<evidence type="ECO:0008006" key="3">
    <source>
        <dbReference type="Google" id="ProtNLM"/>
    </source>
</evidence>
<name>A0A5C5Y1F7_9BACT</name>
<organism evidence="1 2">
    <name type="scientific">Allorhodopirellula solitaria</name>
    <dbReference type="NCBI Taxonomy" id="2527987"/>
    <lineage>
        <taxon>Bacteria</taxon>
        <taxon>Pseudomonadati</taxon>
        <taxon>Planctomycetota</taxon>
        <taxon>Planctomycetia</taxon>
        <taxon>Pirellulales</taxon>
        <taxon>Pirellulaceae</taxon>
        <taxon>Allorhodopirellula</taxon>
    </lineage>
</organism>
<dbReference type="OrthoDB" id="262784at2"/>
<dbReference type="RefSeq" id="WP_146391305.1">
    <property type="nucleotide sequence ID" value="NZ_SJPK01000004.1"/>
</dbReference>
<comment type="caution">
    <text evidence="1">The sequence shown here is derived from an EMBL/GenBank/DDBJ whole genome shotgun (WGS) entry which is preliminary data.</text>
</comment>
<dbReference type="AlphaFoldDB" id="A0A5C5Y1F7"/>
<evidence type="ECO:0000313" key="1">
    <source>
        <dbReference type="EMBL" id="TWT67432.1"/>
    </source>
</evidence>
<evidence type="ECO:0000313" key="2">
    <source>
        <dbReference type="Proteomes" id="UP000318053"/>
    </source>
</evidence>
<gene>
    <name evidence="1" type="ORF">CA85_22830</name>
</gene>
<sequence length="421" mass="44614" precursor="true">MASPLKRSLTPNVLSFPMATMLLAAGLMTAGLLVTGVWAPAALSAADVSITTSDGEVRETELTQIGPDGVHVQADAETAIIPLEELSQITFARDARPPLPMRAELTGGSQLSITGLTWEENSVTIAVARQSPLSVPAEQLRWVRFRPGSAATDPTWLGWLEEPRRADRLVVRRNDKALDSIDGTVLGIGSDAVDFEMRGNAISAPLAKLEGILLSGADALPASSAIRITDTSGSAWLAESIEFPAGSDSVEAVLMGGSKHAIPIDQVLSIQFSGGILALSDVEVATASYGAQGNPATRTPHSDRMDNWFAPQSKDGNLHTNAPGEITLRIPDGYQKLIVAARRSRDVSQFTALQLDVIVDGESRWTATLQDRESLGLELPISGARQITLRASPMSPPTESSSPVSAALGGRVEWFSGRLLK</sequence>
<keyword evidence="2" id="KW-1185">Reference proteome</keyword>